<evidence type="ECO:0000313" key="3">
    <source>
        <dbReference type="Proteomes" id="UP000321353"/>
    </source>
</evidence>
<dbReference type="RefSeq" id="WP_167546892.1">
    <property type="nucleotide sequence ID" value="NZ_CP036264.1"/>
</dbReference>
<keyword evidence="2" id="KW-0436">Ligase</keyword>
<dbReference type="EC" id="6.1.-.-" evidence="2"/>
<dbReference type="PANTHER" id="PTHR43267">
    <property type="entry name" value="TRNA THREONYLCARBAMOYLADENOSINE DEHYDRATASE"/>
    <property type="match status" value="1"/>
</dbReference>
<dbReference type="InterPro" id="IPR035985">
    <property type="entry name" value="Ubiquitin-activating_enz"/>
</dbReference>
<sequence length="307" mass="33817">MTESNQQSSSNEASNDLVWDYDDAFCRNRGLISPEEQQRIRQCRVAIPGMGGVGGLNLMTLARMGVGKFRVADADSFNVGNFNRQFGALRENIGRPKVEVLAASAQAVNPEAEIDALNGFVSEENIGTFLEGVDLVVDSLDFFAFDARRMLFREAHARGIWAITAGPVGFSTIWLAFDPNGMSFDSYFDLKDGMTPADQFAAMAVGLAPRPTHLPYFDYSYIDYNSGSAPSVSAACRLASGVVGVEAVKILLGRGKVRAAPCYNQFDAYRYIHRKGWIPMGNRNPIQRIKRRILRQRMINAGYGSTT</sequence>
<dbReference type="InterPro" id="IPR045886">
    <property type="entry name" value="ThiF/MoeB/HesA"/>
</dbReference>
<accession>A0A5B9MI35</accession>
<dbReference type="Proteomes" id="UP000321353">
    <property type="component" value="Chromosome"/>
</dbReference>
<dbReference type="InterPro" id="IPR000594">
    <property type="entry name" value="ThiF_NAD_FAD-bd"/>
</dbReference>
<dbReference type="CDD" id="cd01483">
    <property type="entry name" value="E1_enzyme_family"/>
    <property type="match status" value="1"/>
</dbReference>
<dbReference type="NCBIfam" id="NF006077">
    <property type="entry name" value="PRK08223.1"/>
    <property type="match status" value="1"/>
</dbReference>
<dbReference type="EMBL" id="CP036264">
    <property type="protein sequence ID" value="QEF99660.1"/>
    <property type="molecule type" value="Genomic_DNA"/>
</dbReference>
<proteinExistence type="predicted"/>
<dbReference type="KEGG" id="smam:Mal15_37260"/>
<reference evidence="2 3" key="1">
    <citation type="submission" date="2019-02" db="EMBL/GenBank/DDBJ databases">
        <title>Planctomycetal bacteria perform biofilm scaping via a novel small molecule.</title>
        <authorList>
            <person name="Jeske O."/>
            <person name="Boedeker C."/>
            <person name="Wiegand S."/>
            <person name="Breitling P."/>
            <person name="Kallscheuer N."/>
            <person name="Jogler M."/>
            <person name="Rohde M."/>
            <person name="Petersen J."/>
            <person name="Medema M.H."/>
            <person name="Surup F."/>
            <person name="Jogler C."/>
        </authorList>
    </citation>
    <scope>NUCLEOTIDE SEQUENCE [LARGE SCALE GENOMIC DNA]</scope>
    <source>
        <strain evidence="2 3">Mal15</strain>
    </source>
</reference>
<evidence type="ECO:0000259" key="1">
    <source>
        <dbReference type="Pfam" id="PF00899"/>
    </source>
</evidence>
<feature type="domain" description="THIF-type NAD/FAD binding fold" evidence="1">
    <location>
        <begin position="27"/>
        <end position="271"/>
    </location>
</feature>
<gene>
    <name evidence="2" type="primary">tcdA_2</name>
    <name evidence="2" type="ORF">Mal15_37260</name>
</gene>
<organism evidence="2 3">
    <name type="scientific">Stieleria maiorica</name>
    <dbReference type="NCBI Taxonomy" id="2795974"/>
    <lineage>
        <taxon>Bacteria</taxon>
        <taxon>Pseudomonadati</taxon>
        <taxon>Planctomycetota</taxon>
        <taxon>Planctomycetia</taxon>
        <taxon>Pirellulales</taxon>
        <taxon>Pirellulaceae</taxon>
        <taxon>Stieleria</taxon>
    </lineage>
</organism>
<dbReference type="SUPFAM" id="SSF69572">
    <property type="entry name" value="Activating enzymes of the ubiquitin-like proteins"/>
    <property type="match status" value="1"/>
</dbReference>
<dbReference type="Gene3D" id="3.40.50.720">
    <property type="entry name" value="NAD(P)-binding Rossmann-like Domain"/>
    <property type="match status" value="1"/>
</dbReference>
<dbReference type="GO" id="GO:0061503">
    <property type="term" value="F:tRNA threonylcarbamoyladenosine dehydratase"/>
    <property type="evidence" value="ECO:0007669"/>
    <property type="project" value="TreeGrafter"/>
</dbReference>
<dbReference type="Pfam" id="PF00899">
    <property type="entry name" value="ThiF"/>
    <property type="match status" value="1"/>
</dbReference>
<dbReference type="GO" id="GO:0061504">
    <property type="term" value="P:cyclic threonylcarbamoyladenosine biosynthetic process"/>
    <property type="evidence" value="ECO:0007669"/>
    <property type="project" value="TreeGrafter"/>
</dbReference>
<protein>
    <submittedName>
        <fullName evidence="2">tRNA threonylcarbamoyladenosine dehydratase</fullName>
        <ecNumber evidence="2">6.1.-.-</ecNumber>
    </submittedName>
</protein>
<evidence type="ECO:0000313" key="2">
    <source>
        <dbReference type="EMBL" id="QEF99660.1"/>
    </source>
</evidence>
<dbReference type="AlphaFoldDB" id="A0A5B9MI35"/>
<keyword evidence="3" id="KW-1185">Reference proteome</keyword>
<dbReference type="GO" id="GO:0008641">
    <property type="term" value="F:ubiquitin-like modifier activating enzyme activity"/>
    <property type="evidence" value="ECO:0007669"/>
    <property type="project" value="InterPro"/>
</dbReference>
<dbReference type="PANTHER" id="PTHR43267:SF1">
    <property type="entry name" value="TRNA THREONYLCARBAMOYLADENOSINE DEHYDRATASE"/>
    <property type="match status" value="1"/>
</dbReference>
<name>A0A5B9MI35_9BACT</name>